<evidence type="ECO:0000256" key="1">
    <source>
        <dbReference type="SAM" id="MobiDB-lite"/>
    </source>
</evidence>
<dbReference type="Proteomes" id="UP000184330">
    <property type="component" value="Unassembled WGS sequence"/>
</dbReference>
<feature type="compositionally biased region" description="Low complexity" evidence="1">
    <location>
        <begin position="513"/>
        <end position="523"/>
    </location>
</feature>
<keyword evidence="3" id="KW-1185">Reference proteome</keyword>
<organism evidence="2 3">
    <name type="scientific">Phialocephala subalpina</name>
    <dbReference type="NCBI Taxonomy" id="576137"/>
    <lineage>
        <taxon>Eukaryota</taxon>
        <taxon>Fungi</taxon>
        <taxon>Dikarya</taxon>
        <taxon>Ascomycota</taxon>
        <taxon>Pezizomycotina</taxon>
        <taxon>Leotiomycetes</taxon>
        <taxon>Helotiales</taxon>
        <taxon>Mollisiaceae</taxon>
        <taxon>Phialocephala</taxon>
        <taxon>Phialocephala fortinii species complex</taxon>
    </lineage>
</organism>
<evidence type="ECO:0000313" key="2">
    <source>
        <dbReference type="EMBL" id="CZR66677.1"/>
    </source>
</evidence>
<dbReference type="OrthoDB" id="3551302at2759"/>
<feature type="compositionally biased region" description="Polar residues" evidence="1">
    <location>
        <begin position="495"/>
        <end position="512"/>
    </location>
</feature>
<dbReference type="AlphaFoldDB" id="A0A1L7XNZ0"/>
<evidence type="ECO:0000313" key="3">
    <source>
        <dbReference type="Proteomes" id="UP000184330"/>
    </source>
</evidence>
<feature type="region of interest" description="Disordered" evidence="1">
    <location>
        <begin position="414"/>
        <end position="552"/>
    </location>
</feature>
<proteinExistence type="predicted"/>
<sequence>MAAPYDSNFASELLKPGQHAEADHVNVAANPHHTSSVPTSGPPSATLSTQQSKAVHKSASTIQDRIEEVLPHKHRDLTTQSNLLFPSRAEVIQAIKEVSLPFGAGGAAPTPTEHNQVQQKSPPLEQFTLPTTVDAVDAHIAVEPSLGWLRRIFPNDAIRMMAQSFATLLPTGYLGVGPPEKPPDVPNNKKPIQVQSFDDTHPLPNEKPKAAFQSFTETQHLLHPQMCGMIESDRRSIWSEDSEDDYKYEVWVHVRDKDGRIWKLCVLVDTQSPKSFISRGTLSRIGSFTERRILEAKKDAYTGPFGDKETIPQWYIDVGLEFQGIELQDSSARLRIMEETNRFQIILGRDFITRYGKKTKTSLLGILEESTVERPVSETAPNVVGALRSEKRTKKHEAMDEELRVQTLQNFRDLYGGTPSSASVPSRVSVPIESERASSGSSAIRNNADRSSHSAKITETNRDWRLSARPSTVKTFSQQTTDPNPDDFVAEWRSQRTNTSSTQFTQYSFGRQSTASSMSSLASWDGPLGLAGKPSAAPTRNEEDSPERNEGL</sequence>
<dbReference type="EMBL" id="FJOG01000039">
    <property type="protein sequence ID" value="CZR66677.1"/>
    <property type="molecule type" value="Genomic_DNA"/>
</dbReference>
<reference evidence="2 3" key="1">
    <citation type="submission" date="2016-03" db="EMBL/GenBank/DDBJ databases">
        <authorList>
            <person name="Ploux O."/>
        </authorList>
    </citation>
    <scope>NUCLEOTIDE SEQUENCE [LARGE SCALE GENOMIC DNA]</scope>
    <source>
        <strain evidence="2 3">UAMH 11012</strain>
    </source>
</reference>
<feature type="compositionally biased region" description="Polar residues" evidence="1">
    <location>
        <begin position="32"/>
        <end position="61"/>
    </location>
</feature>
<name>A0A1L7XNZ0_9HELO</name>
<feature type="compositionally biased region" description="Basic and acidic residues" evidence="1">
    <location>
        <begin position="540"/>
        <end position="552"/>
    </location>
</feature>
<feature type="compositionally biased region" description="Low complexity" evidence="1">
    <location>
        <begin position="419"/>
        <end position="431"/>
    </location>
</feature>
<accession>A0A1L7XNZ0</accession>
<feature type="region of interest" description="Disordered" evidence="1">
    <location>
        <begin position="1"/>
        <end position="61"/>
    </location>
</feature>
<protein>
    <submittedName>
        <fullName evidence="2">Uncharacterized protein</fullName>
    </submittedName>
</protein>
<feature type="compositionally biased region" description="Polar residues" evidence="1">
    <location>
        <begin position="469"/>
        <end position="483"/>
    </location>
</feature>
<gene>
    <name evidence="2" type="ORF">PAC_16578</name>
</gene>